<keyword evidence="2" id="KW-0238">DNA-binding</keyword>
<dbReference type="SMART" id="SM00342">
    <property type="entry name" value="HTH_ARAC"/>
    <property type="match status" value="1"/>
</dbReference>
<dbReference type="PROSITE" id="PS01124">
    <property type="entry name" value="HTH_ARAC_FAMILY_2"/>
    <property type="match status" value="1"/>
</dbReference>
<dbReference type="CDD" id="cd17536">
    <property type="entry name" value="REC_YesN-like"/>
    <property type="match status" value="1"/>
</dbReference>
<keyword evidence="3" id="KW-0804">Transcription</keyword>
<dbReference type="PANTHER" id="PTHR43280:SF28">
    <property type="entry name" value="HTH-TYPE TRANSCRIPTIONAL ACTIVATOR RHAS"/>
    <property type="match status" value="1"/>
</dbReference>
<dbReference type="EMBL" id="CP045915">
    <property type="protein sequence ID" value="QGH35954.1"/>
    <property type="molecule type" value="Genomic_DNA"/>
</dbReference>
<evidence type="ECO:0000313" key="7">
    <source>
        <dbReference type="EMBL" id="QGH35954.1"/>
    </source>
</evidence>
<dbReference type="Proteomes" id="UP000339690">
    <property type="component" value="Chromosome"/>
</dbReference>
<dbReference type="SUPFAM" id="SSF52172">
    <property type="entry name" value="CheY-like"/>
    <property type="match status" value="1"/>
</dbReference>
<keyword evidence="1" id="KW-0805">Transcription regulation</keyword>
<dbReference type="GO" id="GO:0043565">
    <property type="term" value="F:sequence-specific DNA binding"/>
    <property type="evidence" value="ECO:0007669"/>
    <property type="project" value="InterPro"/>
</dbReference>
<evidence type="ECO:0000256" key="3">
    <source>
        <dbReference type="ARBA" id="ARBA00023163"/>
    </source>
</evidence>
<dbReference type="InterPro" id="IPR020449">
    <property type="entry name" value="Tscrpt_reg_AraC-type_HTH"/>
</dbReference>
<dbReference type="GO" id="GO:0003700">
    <property type="term" value="F:DNA-binding transcription factor activity"/>
    <property type="evidence" value="ECO:0007669"/>
    <property type="project" value="InterPro"/>
</dbReference>
<organism evidence="7 8">
    <name type="scientific">Gracilibacillus salitolerans</name>
    <dbReference type="NCBI Taxonomy" id="2663022"/>
    <lineage>
        <taxon>Bacteria</taxon>
        <taxon>Bacillati</taxon>
        <taxon>Bacillota</taxon>
        <taxon>Bacilli</taxon>
        <taxon>Bacillales</taxon>
        <taxon>Bacillaceae</taxon>
        <taxon>Gracilibacillus</taxon>
    </lineage>
</organism>
<protein>
    <submittedName>
        <fullName evidence="7">Response regulator</fullName>
    </submittedName>
</protein>
<dbReference type="Gene3D" id="1.10.10.60">
    <property type="entry name" value="Homeodomain-like"/>
    <property type="match status" value="2"/>
</dbReference>
<dbReference type="PANTHER" id="PTHR43280">
    <property type="entry name" value="ARAC-FAMILY TRANSCRIPTIONAL REGULATOR"/>
    <property type="match status" value="1"/>
</dbReference>
<keyword evidence="8" id="KW-1185">Reference proteome</keyword>
<dbReference type="InterPro" id="IPR041522">
    <property type="entry name" value="CdaR_GGDEF"/>
</dbReference>
<dbReference type="RefSeq" id="WP_153792170.1">
    <property type="nucleotide sequence ID" value="NZ_CP045915.1"/>
</dbReference>
<dbReference type="PRINTS" id="PR00032">
    <property type="entry name" value="HTHARAC"/>
</dbReference>
<evidence type="ECO:0000259" key="6">
    <source>
        <dbReference type="PROSITE" id="PS50110"/>
    </source>
</evidence>
<evidence type="ECO:0000256" key="2">
    <source>
        <dbReference type="ARBA" id="ARBA00023125"/>
    </source>
</evidence>
<feature type="domain" description="HTH araC/xylS-type" evidence="5">
    <location>
        <begin position="404"/>
        <end position="501"/>
    </location>
</feature>
<feature type="domain" description="Response regulatory" evidence="6">
    <location>
        <begin position="3"/>
        <end position="120"/>
    </location>
</feature>
<dbReference type="PROSITE" id="PS00041">
    <property type="entry name" value="HTH_ARAC_FAMILY_1"/>
    <property type="match status" value="1"/>
</dbReference>
<dbReference type="Gene3D" id="3.40.50.2300">
    <property type="match status" value="1"/>
</dbReference>
<proteinExistence type="predicted"/>
<dbReference type="Pfam" id="PF00072">
    <property type="entry name" value="Response_reg"/>
    <property type="match status" value="1"/>
</dbReference>
<evidence type="ECO:0000256" key="1">
    <source>
        <dbReference type="ARBA" id="ARBA00023015"/>
    </source>
</evidence>
<dbReference type="InterPro" id="IPR018060">
    <property type="entry name" value="HTH_AraC"/>
</dbReference>
<dbReference type="Pfam" id="PF17853">
    <property type="entry name" value="GGDEF_2"/>
    <property type="match status" value="1"/>
</dbReference>
<dbReference type="InterPro" id="IPR001789">
    <property type="entry name" value="Sig_transdc_resp-reg_receiver"/>
</dbReference>
<dbReference type="InterPro" id="IPR011006">
    <property type="entry name" value="CheY-like_superfamily"/>
</dbReference>
<dbReference type="PROSITE" id="PS50110">
    <property type="entry name" value="RESPONSE_REGULATORY"/>
    <property type="match status" value="1"/>
</dbReference>
<dbReference type="InterPro" id="IPR009057">
    <property type="entry name" value="Homeodomain-like_sf"/>
</dbReference>
<reference evidence="7 8" key="1">
    <citation type="submission" date="2019-11" db="EMBL/GenBank/DDBJ databases">
        <title>Gracilibacillus salitolerans sp. nov., a moderate halophile isolated from a saline soil in northwest China.</title>
        <authorList>
            <person name="Gan L."/>
        </authorList>
    </citation>
    <scope>NUCLEOTIDE SEQUENCE [LARGE SCALE GENOMIC DNA]</scope>
    <source>
        <strain evidence="7 8">SCU50</strain>
    </source>
</reference>
<dbReference type="InterPro" id="IPR018062">
    <property type="entry name" value="HTH_AraC-typ_CS"/>
</dbReference>
<feature type="modified residue" description="4-aspartylphosphate" evidence="4">
    <location>
        <position position="55"/>
    </location>
</feature>
<accession>A0A5Q2TLV1</accession>
<dbReference type="KEGG" id="grc:GI584_18690"/>
<dbReference type="AlphaFoldDB" id="A0A5Q2TLV1"/>
<evidence type="ECO:0000313" key="8">
    <source>
        <dbReference type="Proteomes" id="UP000339690"/>
    </source>
</evidence>
<gene>
    <name evidence="7" type="ORF">GI584_18690</name>
</gene>
<keyword evidence="4" id="KW-0597">Phosphoprotein</keyword>
<name>A0A5Q2TLV1_9BACI</name>
<sequence length="507" mass="59152">MLKAVIFDDEYIVLDVIRTIIDWERWELTLVGTATNGIDALDMIKEHKPDIILTDIRMPGLNGLTLIEKLNELVPTAQCVIISGFDEIEYYKKAIQLDVVDYLEKPITVERIEKCLDKMLKKIKRRYEFEDLKRKWNDSQNLIAEKKVLDILNQNVFVEEKWDEVIGIKTDEVTAVTVGLFHSNEKSYHDIAQVVTLSKSISNTKVLLVTNGSMQIIIWLQRGDSNQMSDIFVKLGELNILIGIGSTYSDPRKIKNSYLQAKDAVRMGRFIKDCGIIQFDELNFNHRLPDTLTTLEQNIIFNIRSANSEVVSRLVREFLKDIKHTNLSPDVVNQECLKLIYLGLEVVKETGVEYRWKEEHLIPHREIEKLSTFDDIEKWLQNRFNEMLDWMKQLRNNQKHVSVQTACEYIEQNFSKEISLEEVASIVKMNPSYFSILFKEEVGITYIKYVTKIRIERAKQMLKEGRNISEVSEEVGYFNHRYFSELFKKTTGLTPGQFKKQPKSTFK</sequence>
<dbReference type="Pfam" id="PF12833">
    <property type="entry name" value="HTH_18"/>
    <property type="match status" value="1"/>
</dbReference>
<evidence type="ECO:0000256" key="4">
    <source>
        <dbReference type="PROSITE-ProRule" id="PRU00169"/>
    </source>
</evidence>
<dbReference type="GO" id="GO:0000160">
    <property type="term" value="P:phosphorelay signal transduction system"/>
    <property type="evidence" value="ECO:0007669"/>
    <property type="project" value="InterPro"/>
</dbReference>
<evidence type="ECO:0000259" key="5">
    <source>
        <dbReference type="PROSITE" id="PS01124"/>
    </source>
</evidence>
<dbReference type="SUPFAM" id="SSF46689">
    <property type="entry name" value="Homeodomain-like"/>
    <property type="match status" value="2"/>
</dbReference>
<dbReference type="SMART" id="SM00448">
    <property type="entry name" value="REC"/>
    <property type="match status" value="1"/>
</dbReference>